<reference evidence="1" key="1">
    <citation type="submission" date="2013-03" db="EMBL/GenBank/DDBJ databases">
        <title>Immune-Related transcriptome of Coptotermes formosanus Shiraki workers: the defense mechanism.</title>
        <authorList>
            <person name="Hussain A."/>
            <person name="Li Y.F."/>
            <person name="Wen S.Y."/>
        </authorList>
    </citation>
    <scope>NUCLEOTIDE SEQUENCE</scope>
</reference>
<protein>
    <submittedName>
        <fullName evidence="1">Uncharacterized protein</fullName>
    </submittedName>
</protein>
<evidence type="ECO:0000313" key="1">
    <source>
        <dbReference type="EMBL" id="AGM32875.1"/>
    </source>
</evidence>
<organism evidence="1">
    <name type="scientific">Coptotermes formosanus</name>
    <name type="common">Formosan subterranean termite</name>
    <dbReference type="NCBI Taxonomy" id="36987"/>
    <lineage>
        <taxon>Eukaryota</taxon>
        <taxon>Metazoa</taxon>
        <taxon>Ecdysozoa</taxon>
        <taxon>Arthropoda</taxon>
        <taxon>Hexapoda</taxon>
        <taxon>Insecta</taxon>
        <taxon>Pterygota</taxon>
        <taxon>Neoptera</taxon>
        <taxon>Polyneoptera</taxon>
        <taxon>Dictyoptera</taxon>
        <taxon>Blattodea</taxon>
        <taxon>Blattoidea</taxon>
        <taxon>Termitoidae</taxon>
        <taxon>Rhinotermitidae</taxon>
        <taxon>Coptotermes</taxon>
    </lineage>
</organism>
<dbReference type="AlphaFoldDB" id="R4UNX2"/>
<accession>R4UNX2</accession>
<dbReference type="EMBL" id="KC741051">
    <property type="protein sequence ID" value="AGM32875.1"/>
    <property type="molecule type" value="mRNA"/>
</dbReference>
<sequence>MHCHSHDSSYTCCHRISRCVSVSNTDLLSHICFRYGRRYGSSTKPDDSVCPDPVTASESADDALLAAGSGFSHSTTSFYRQWASF</sequence>
<name>R4UNX2_COPFO</name>
<proteinExistence type="evidence at transcript level"/>